<name>A0A6N2LSI9_SALVM</name>
<sequence length="85" mass="9829">MEEGMQLIDENGKEKHPYESDLPYQIQGDGCIQWKLTIYIFYCSCCFVYMREEDNNDYTFPGLLQTSQIQIDTFAPDGSSLVPES</sequence>
<reference evidence="1" key="1">
    <citation type="submission" date="2019-03" db="EMBL/GenBank/DDBJ databases">
        <authorList>
            <person name="Mank J."/>
            <person name="Almeida P."/>
        </authorList>
    </citation>
    <scope>NUCLEOTIDE SEQUENCE</scope>
    <source>
        <strain evidence="1">78183</strain>
    </source>
</reference>
<evidence type="ECO:0000313" key="1">
    <source>
        <dbReference type="EMBL" id="VFU44571.1"/>
    </source>
</evidence>
<accession>A0A6N2LSI9</accession>
<dbReference type="EMBL" id="CAADRP010001604">
    <property type="protein sequence ID" value="VFU44571.1"/>
    <property type="molecule type" value="Genomic_DNA"/>
</dbReference>
<protein>
    <submittedName>
        <fullName evidence="1">Uncharacterized protein</fullName>
    </submittedName>
</protein>
<dbReference type="AlphaFoldDB" id="A0A6N2LSI9"/>
<gene>
    <name evidence="1" type="ORF">SVIM_LOCUS274556</name>
</gene>
<proteinExistence type="predicted"/>
<organism evidence="1">
    <name type="scientific">Salix viminalis</name>
    <name type="common">Common osier</name>
    <name type="synonym">Basket willow</name>
    <dbReference type="NCBI Taxonomy" id="40686"/>
    <lineage>
        <taxon>Eukaryota</taxon>
        <taxon>Viridiplantae</taxon>
        <taxon>Streptophyta</taxon>
        <taxon>Embryophyta</taxon>
        <taxon>Tracheophyta</taxon>
        <taxon>Spermatophyta</taxon>
        <taxon>Magnoliopsida</taxon>
        <taxon>eudicotyledons</taxon>
        <taxon>Gunneridae</taxon>
        <taxon>Pentapetalae</taxon>
        <taxon>rosids</taxon>
        <taxon>fabids</taxon>
        <taxon>Malpighiales</taxon>
        <taxon>Salicaceae</taxon>
        <taxon>Saliceae</taxon>
        <taxon>Salix</taxon>
    </lineage>
</organism>